<evidence type="ECO:0000313" key="8">
    <source>
        <dbReference type="Proteomes" id="UP001652642"/>
    </source>
</evidence>
<evidence type="ECO:0000256" key="3">
    <source>
        <dbReference type="ARBA" id="ARBA00022792"/>
    </source>
</evidence>
<dbReference type="Proteomes" id="UP001652642">
    <property type="component" value="Chromosome 1"/>
</dbReference>
<dbReference type="AlphaFoldDB" id="A0A6J0UJE0"/>
<dbReference type="GO" id="GO:0002082">
    <property type="term" value="P:regulation of oxidative phosphorylation"/>
    <property type="evidence" value="ECO:0007669"/>
    <property type="project" value="TreeGrafter"/>
</dbReference>
<reference evidence="9" key="2">
    <citation type="submission" date="2025-08" db="UniProtKB">
        <authorList>
            <consortium name="RefSeq"/>
        </authorList>
    </citation>
    <scope>IDENTIFICATION</scope>
</reference>
<protein>
    <submittedName>
        <fullName evidence="9">Cytochrome c oxidase subunit 7A2-like, mitochondrial</fullName>
    </submittedName>
</protein>
<dbReference type="Gene3D" id="4.10.91.10">
    <property type="entry name" value="Cytochrome c oxidase, subunit VIIa"/>
    <property type="match status" value="1"/>
</dbReference>
<proteinExistence type="inferred from homology"/>
<dbReference type="RefSeq" id="XP_020659385.1">
    <property type="nucleotide sequence ID" value="XM_020803726.2"/>
</dbReference>
<dbReference type="Pfam" id="PF02238">
    <property type="entry name" value="COX7a"/>
    <property type="match status" value="1"/>
</dbReference>
<sequence length="115" mass="12800">MYYKFNGFTQRLIGSGASVACSPQGFKPTVSVESSLISATSTRPTLERTPPVQGFIRSKAPELQKLYQNDGLRVHLKRGLPDQLLYRIAMTLTIGGTISCLIAFYMMAKPERKKE</sequence>
<evidence type="ECO:0000256" key="7">
    <source>
        <dbReference type="SAM" id="Phobius"/>
    </source>
</evidence>
<evidence type="ECO:0000256" key="4">
    <source>
        <dbReference type="ARBA" id="ARBA00022946"/>
    </source>
</evidence>
<dbReference type="InterPro" id="IPR039297">
    <property type="entry name" value="COX7a"/>
</dbReference>
<dbReference type="GO" id="GO:0006123">
    <property type="term" value="P:mitochondrial electron transport, cytochrome c to oxygen"/>
    <property type="evidence" value="ECO:0007669"/>
    <property type="project" value="InterPro"/>
</dbReference>
<gene>
    <name evidence="9" type="primary">COX7A2L</name>
</gene>
<dbReference type="FunFam" id="4.10.91.10:FF:000001">
    <property type="entry name" value="Cytochrome c oxidase subunit 7A1, mitochondrial"/>
    <property type="match status" value="1"/>
</dbReference>
<keyword evidence="6 7" id="KW-0472">Membrane</keyword>
<keyword evidence="7" id="KW-1133">Transmembrane helix</keyword>
<keyword evidence="8" id="KW-1185">Reference proteome</keyword>
<dbReference type="GO" id="GO:0045277">
    <property type="term" value="C:respiratory chain complex IV"/>
    <property type="evidence" value="ECO:0007669"/>
    <property type="project" value="InterPro"/>
</dbReference>
<keyword evidence="5" id="KW-0496">Mitochondrion</keyword>
<feature type="transmembrane region" description="Helical" evidence="7">
    <location>
        <begin position="84"/>
        <end position="108"/>
    </location>
</feature>
<dbReference type="SUPFAM" id="SSF81419">
    <property type="entry name" value="Mitochondrial cytochrome c oxidase subunit VIIa"/>
    <property type="match status" value="1"/>
</dbReference>
<dbReference type="OrthoDB" id="5966508at2759"/>
<dbReference type="InterPro" id="IPR036539">
    <property type="entry name" value="Cyt_c_oxidase_su7a_sf"/>
</dbReference>
<dbReference type="InterPro" id="IPR003177">
    <property type="entry name" value="Cytc_oxidase_su7a_met"/>
</dbReference>
<dbReference type="KEGG" id="pvt:110084396"/>
<dbReference type="PANTHER" id="PTHR10510">
    <property type="entry name" value="CYTOCHROME C OXIDASE POLYPEPTIDE 7A"/>
    <property type="match status" value="1"/>
</dbReference>
<dbReference type="CTD" id="9167"/>
<evidence type="ECO:0000256" key="2">
    <source>
        <dbReference type="ARBA" id="ARBA00009331"/>
    </source>
</evidence>
<dbReference type="GO" id="GO:0005743">
    <property type="term" value="C:mitochondrial inner membrane"/>
    <property type="evidence" value="ECO:0007669"/>
    <property type="project" value="UniProtKB-SubCell"/>
</dbReference>
<reference evidence="8" key="1">
    <citation type="submission" date="2025-05" db="UniProtKB">
        <authorList>
            <consortium name="RefSeq"/>
        </authorList>
    </citation>
    <scope>NUCLEOTIDE SEQUENCE [LARGE SCALE GENOMIC DNA]</scope>
</reference>
<evidence type="ECO:0000256" key="5">
    <source>
        <dbReference type="ARBA" id="ARBA00023128"/>
    </source>
</evidence>
<accession>A0A6J0UJE0</accession>
<evidence type="ECO:0000313" key="9">
    <source>
        <dbReference type="RefSeq" id="XP_020659385.1"/>
    </source>
</evidence>
<keyword evidence="3" id="KW-0999">Mitochondrion inner membrane</keyword>
<keyword evidence="7" id="KW-0812">Transmembrane</keyword>
<keyword evidence="4" id="KW-0809">Transit peptide</keyword>
<comment type="similarity">
    <text evidence="2">Belongs to the cytochrome c oxidase VIIa family.</text>
</comment>
<dbReference type="GO" id="GO:0097250">
    <property type="term" value="P:mitochondrial respirasome assembly"/>
    <property type="evidence" value="ECO:0007669"/>
    <property type="project" value="TreeGrafter"/>
</dbReference>
<evidence type="ECO:0000256" key="6">
    <source>
        <dbReference type="ARBA" id="ARBA00023136"/>
    </source>
</evidence>
<name>A0A6J0UJE0_9SAUR</name>
<comment type="subcellular location">
    <subcellularLocation>
        <location evidence="1">Mitochondrion inner membrane</location>
    </subcellularLocation>
</comment>
<organism evidence="8 9">
    <name type="scientific">Pogona vitticeps</name>
    <name type="common">central bearded dragon</name>
    <dbReference type="NCBI Taxonomy" id="103695"/>
    <lineage>
        <taxon>Eukaryota</taxon>
        <taxon>Metazoa</taxon>
        <taxon>Chordata</taxon>
        <taxon>Craniata</taxon>
        <taxon>Vertebrata</taxon>
        <taxon>Euteleostomi</taxon>
        <taxon>Lepidosauria</taxon>
        <taxon>Squamata</taxon>
        <taxon>Bifurcata</taxon>
        <taxon>Unidentata</taxon>
        <taxon>Episquamata</taxon>
        <taxon>Toxicofera</taxon>
        <taxon>Iguania</taxon>
        <taxon>Acrodonta</taxon>
        <taxon>Agamidae</taxon>
        <taxon>Amphibolurinae</taxon>
        <taxon>Pogona</taxon>
    </lineage>
</organism>
<dbReference type="InParanoid" id="A0A6J0UJE0"/>
<evidence type="ECO:0000256" key="1">
    <source>
        <dbReference type="ARBA" id="ARBA00004273"/>
    </source>
</evidence>
<dbReference type="PANTHER" id="PTHR10510:SF2">
    <property type="entry name" value="CYTOCHROME C OXIDASE SUBUNIT 7A-RELATED PROTEIN, MITOCHONDRIAL"/>
    <property type="match status" value="1"/>
</dbReference>